<comment type="caution">
    <text evidence="2">The sequence shown here is derived from an EMBL/GenBank/DDBJ whole genome shotgun (WGS) entry which is preliminary data.</text>
</comment>
<dbReference type="SUPFAM" id="SSF53098">
    <property type="entry name" value="Ribonuclease H-like"/>
    <property type="match status" value="1"/>
</dbReference>
<dbReference type="InterPro" id="IPR044730">
    <property type="entry name" value="RNase_H-like_dom_plant"/>
</dbReference>
<proteinExistence type="predicted"/>
<sequence length="125" mass="14150">MGSWGDLKSEELKFNVDAAVRGYFGRARIRVLRDHNGKVLAKFSKYIGLSNTLKAELLSIWEACVVLNFSKWVDFNHVCIESDCLVVVNWLNQKGPTPAPFVVVVNQCKALCASKGWVVRFVFRE</sequence>
<dbReference type="Pfam" id="PF13456">
    <property type="entry name" value="RVT_3"/>
    <property type="match status" value="1"/>
</dbReference>
<dbReference type="CDD" id="cd06222">
    <property type="entry name" value="RNase_H_like"/>
    <property type="match status" value="1"/>
</dbReference>
<dbReference type="InterPro" id="IPR012337">
    <property type="entry name" value="RNaseH-like_sf"/>
</dbReference>
<dbReference type="GO" id="GO:0003676">
    <property type="term" value="F:nucleic acid binding"/>
    <property type="evidence" value="ECO:0007669"/>
    <property type="project" value="InterPro"/>
</dbReference>
<feature type="domain" description="RNase H type-1" evidence="1">
    <location>
        <begin position="15"/>
        <end position="123"/>
    </location>
</feature>
<protein>
    <recommendedName>
        <fullName evidence="1">RNase H type-1 domain-containing protein</fullName>
    </recommendedName>
</protein>
<dbReference type="PANTHER" id="PTHR47723">
    <property type="entry name" value="OS05G0353850 PROTEIN"/>
    <property type="match status" value="1"/>
</dbReference>
<dbReference type="GO" id="GO:0004523">
    <property type="term" value="F:RNA-DNA hybrid ribonuclease activity"/>
    <property type="evidence" value="ECO:0007669"/>
    <property type="project" value="InterPro"/>
</dbReference>
<dbReference type="InterPro" id="IPR002156">
    <property type="entry name" value="RNaseH_domain"/>
</dbReference>
<evidence type="ECO:0000259" key="1">
    <source>
        <dbReference type="Pfam" id="PF13456"/>
    </source>
</evidence>
<dbReference type="Proteomes" id="UP000436088">
    <property type="component" value="Unassembled WGS sequence"/>
</dbReference>
<name>A0A6A2YX28_HIBSY</name>
<gene>
    <name evidence="2" type="ORF">F3Y22_tig00111199pilonHSYRG00023</name>
</gene>
<dbReference type="InterPro" id="IPR053151">
    <property type="entry name" value="RNase_H-like"/>
</dbReference>
<dbReference type="PANTHER" id="PTHR47723:SF19">
    <property type="entry name" value="POLYNUCLEOTIDYL TRANSFERASE, RIBONUCLEASE H-LIKE SUPERFAMILY PROTEIN"/>
    <property type="match status" value="1"/>
</dbReference>
<dbReference type="Gene3D" id="3.30.420.10">
    <property type="entry name" value="Ribonuclease H-like superfamily/Ribonuclease H"/>
    <property type="match status" value="1"/>
</dbReference>
<dbReference type="EMBL" id="VEPZ02001264">
    <property type="protein sequence ID" value="KAE8683582.1"/>
    <property type="molecule type" value="Genomic_DNA"/>
</dbReference>
<evidence type="ECO:0000313" key="2">
    <source>
        <dbReference type="EMBL" id="KAE8683582.1"/>
    </source>
</evidence>
<dbReference type="AlphaFoldDB" id="A0A6A2YX28"/>
<organism evidence="2 3">
    <name type="scientific">Hibiscus syriacus</name>
    <name type="common">Rose of Sharon</name>
    <dbReference type="NCBI Taxonomy" id="106335"/>
    <lineage>
        <taxon>Eukaryota</taxon>
        <taxon>Viridiplantae</taxon>
        <taxon>Streptophyta</taxon>
        <taxon>Embryophyta</taxon>
        <taxon>Tracheophyta</taxon>
        <taxon>Spermatophyta</taxon>
        <taxon>Magnoliopsida</taxon>
        <taxon>eudicotyledons</taxon>
        <taxon>Gunneridae</taxon>
        <taxon>Pentapetalae</taxon>
        <taxon>rosids</taxon>
        <taxon>malvids</taxon>
        <taxon>Malvales</taxon>
        <taxon>Malvaceae</taxon>
        <taxon>Malvoideae</taxon>
        <taxon>Hibiscus</taxon>
    </lineage>
</organism>
<dbReference type="InterPro" id="IPR036397">
    <property type="entry name" value="RNaseH_sf"/>
</dbReference>
<reference evidence="2" key="1">
    <citation type="submission" date="2019-09" db="EMBL/GenBank/DDBJ databases">
        <title>Draft genome information of white flower Hibiscus syriacus.</title>
        <authorList>
            <person name="Kim Y.-M."/>
        </authorList>
    </citation>
    <scope>NUCLEOTIDE SEQUENCE [LARGE SCALE GENOMIC DNA]</scope>
    <source>
        <strain evidence="2">YM2019G1</strain>
    </source>
</reference>
<accession>A0A6A2YX28</accession>
<keyword evidence="3" id="KW-1185">Reference proteome</keyword>
<evidence type="ECO:0000313" key="3">
    <source>
        <dbReference type="Proteomes" id="UP000436088"/>
    </source>
</evidence>